<dbReference type="InterPro" id="IPR009100">
    <property type="entry name" value="AcylCoA_DH/oxidase_NM_dom_sf"/>
</dbReference>
<gene>
    <name evidence="2" type="ORF">METZ01_LOCUS442439</name>
</gene>
<protein>
    <recommendedName>
        <fullName evidence="1">Acyl-CoA dehydrogenase/oxidase N-terminal domain-containing protein</fullName>
    </recommendedName>
</protein>
<feature type="non-terminal residue" evidence="2">
    <location>
        <position position="1"/>
    </location>
</feature>
<dbReference type="AlphaFoldDB" id="A0A382Z3E6"/>
<dbReference type="GO" id="GO:0050660">
    <property type="term" value="F:flavin adenine dinucleotide binding"/>
    <property type="evidence" value="ECO:0007669"/>
    <property type="project" value="InterPro"/>
</dbReference>
<accession>A0A382Z3E6</accession>
<feature type="non-terminal residue" evidence="2">
    <location>
        <position position="137"/>
    </location>
</feature>
<dbReference type="EMBL" id="UINC01180408">
    <property type="protein sequence ID" value="SVD89585.1"/>
    <property type="molecule type" value="Genomic_DNA"/>
</dbReference>
<dbReference type="SUPFAM" id="SSF56645">
    <property type="entry name" value="Acyl-CoA dehydrogenase NM domain-like"/>
    <property type="match status" value="1"/>
</dbReference>
<dbReference type="GO" id="GO:0003995">
    <property type="term" value="F:acyl-CoA dehydrogenase activity"/>
    <property type="evidence" value="ECO:0007669"/>
    <property type="project" value="TreeGrafter"/>
</dbReference>
<dbReference type="Gene3D" id="1.10.540.10">
    <property type="entry name" value="Acyl-CoA dehydrogenase/oxidase, N-terminal domain"/>
    <property type="match status" value="1"/>
</dbReference>
<reference evidence="2" key="1">
    <citation type="submission" date="2018-05" db="EMBL/GenBank/DDBJ databases">
        <authorList>
            <person name="Lanie J.A."/>
            <person name="Ng W.-L."/>
            <person name="Kazmierczak K.M."/>
            <person name="Andrzejewski T.M."/>
            <person name="Davidsen T.M."/>
            <person name="Wayne K.J."/>
            <person name="Tettelin H."/>
            <person name="Glass J.I."/>
            <person name="Rusch D."/>
            <person name="Podicherti R."/>
            <person name="Tsui H.-C.T."/>
            <person name="Winkler M.E."/>
        </authorList>
    </citation>
    <scope>NUCLEOTIDE SEQUENCE</scope>
</reference>
<dbReference type="PANTHER" id="PTHR43884">
    <property type="entry name" value="ACYL-COA DEHYDROGENASE"/>
    <property type="match status" value="1"/>
</dbReference>
<dbReference type="InterPro" id="IPR013786">
    <property type="entry name" value="AcylCoA_DH/ox_N"/>
</dbReference>
<sequence>VDFMLSDEQRAIEDGISQIMSDFGDDYWLEKDKTGGFPEDFYRAMADAGWLGVSFPEDVGGADLGIASAAAMMRAIAGSSGGMSAARAVHMNVFGPKSIAVFGTDEQKQRWLPPIIKGKQKSAFGVTEPNAGLDTGS</sequence>
<evidence type="ECO:0000259" key="1">
    <source>
        <dbReference type="Pfam" id="PF02771"/>
    </source>
</evidence>
<organism evidence="2">
    <name type="scientific">marine metagenome</name>
    <dbReference type="NCBI Taxonomy" id="408172"/>
    <lineage>
        <taxon>unclassified sequences</taxon>
        <taxon>metagenomes</taxon>
        <taxon>ecological metagenomes</taxon>
    </lineage>
</organism>
<evidence type="ECO:0000313" key="2">
    <source>
        <dbReference type="EMBL" id="SVD89585.1"/>
    </source>
</evidence>
<name>A0A382Z3E6_9ZZZZ</name>
<dbReference type="InterPro" id="IPR037069">
    <property type="entry name" value="AcylCoA_DH/ox_N_sf"/>
</dbReference>
<dbReference type="Pfam" id="PF02771">
    <property type="entry name" value="Acyl-CoA_dh_N"/>
    <property type="match status" value="1"/>
</dbReference>
<feature type="domain" description="Acyl-CoA dehydrogenase/oxidase N-terminal" evidence="1">
    <location>
        <begin position="6"/>
        <end position="119"/>
    </location>
</feature>
<proteinExistence type="predicted"/>
<dbReference type="PANTHER" id="PTHR43884:SF12">
    <property type="entry name" value="ISOVALERYL-COA DEHYDROGENASE, MITOCHONDRIAL-RELATED"/>
    <property type="match status" value="1"/>
</dbReference>